<protein>
    <submittedName>
        <fullName evidence="1">Uncharacterized protein</fullName>
    </submittedName>
</protein>
<organism evidence="1 2">
    <name type="scientific">Planobispora siamensis</name>
    <dbReference type="NCBI Taxonomy" id="936338"/>
    <lineage>
        <taxon>Bacteria</taxon>
        <taxon>Bacillati</taxon>
        <taxon>Actinomycetota</taxon>
        <taxon>Actinomycetes</taxon>
        <taxon>Streptosporangiales</taxon>
        <taxon>Streptosporangiaceae</taxon>
        <taxon>Planobispora</taxon>
    </lineage>
</organism>
<evidence type="ECO:0000313" key="1">
    <source>
        <dbReference type="EMBL" id="GIH95391.1"/>
    </source>
</evidence>
<keyword evidence="2" id="KW-1185">Reference proteome</keyword>
<comment type="caution">
    <text evidence="1">The sequence shown here is derived from an EMBL/GenBank/DDBJ whole genome shotgun (WGS) entry which is preliminary data.</text>
</comment>
<dbReference type="Proteomes" id="UP000619788">
    <property type="component" value="Unassembled WGS sequence"/>
</dbReference>
<sequence>MATMRELTPGRVVFVPAGCALLRRPFALYLSAAAPAESPDLAGMVWMQGQLLRADGSAPRRYRIRTTIAPADRLRVEGATMRRCMVATCPAAFDVLALMTGQADAPGWLQTSGVLGGCYVCPTHAPTMTDGQQVFHRPAALHPGEVTCSCGALCVATGSTRGACIVAYGAHLHDVHPARRRTTKGTIDVTPV</sequence>
<dbReference type="AlphaFoldDB" id="A0A8J3SMP2"/>
<evidence type="ECO:0000313" key="2">
    <source>
        <dbReference type="Proteomes" id="UP000619788"/>
    </source>
</evidence>
<gene>
    <name evidence="1" type="ORF">Psi01_60210</name>
</gene>
<dbReference type="RefSeq" id="WP_204067487.1">
    <property type="nucleotide sequence ID" value="NZ_BOOJ01000052.1"/>
</dbReference>
<reference evidence="1 2" key="1">
    <citation type="submission" date="2021-01" db="EMBL/GenBank/DDBJ databases">
        <title>Whole genome shotgun sequence of Planobispora siamensis NBRC 107568.</title>
        <authorList>
            <person name="Komaki H."/>
            <person name="Tamura T."/>
        </authorList>
    </citation>
    <scope>NUCLEOTIDE SEQUENCE [LARGE SCALE GENOMIC DNA]</scope>
    <source>
        <strain evidence="1 2">NBRC 107568</strain>
    </source>
</reference>
<name>A0A8J3SMP2_9ACTN</name>
<dbReference type="EMBL" id="BOOJ01000052">
    <property type="protein sequence ID" value="GIH95391.1"/>
    <property type="molecule type" value="Genomic_DNA"/>
</dbReference>
<accession>A0A8J3SMP2</accession>
<proteinExistence type="predicted"/>